<reference evidence="1" key="1">
    <citation type="submission" date="2014-09" db="EMBL/GenBank/DDBJ databases">
        <authorList>
            <person name="Magalhaes I.L.F."/>
            <person name="Oliveira U."/>
            <person name="Santos F.R."/>
            <person name="Vidigal T.H.D.A."/>
            <person name="Brescovit A.D."/>
            <person name="Santos A.J."/>
        </authorList>
    </citation>
    <scope>NUCLEOTIDE SEQUENCE</scope>
    <source>
        <tissue evidence="1">Shoot tissue taken approximately 20 cm above the soil surface</tissue>
    </source>
</reference>
<name>A0A0A9U9X3_ARUDO</name>
<proteinExistence type="predicted"/>
<sequence length="59" mass="6636">MRIEKLLVNCTSYKLTITRASKTTTAIVKCKVGNTDVLNWLQYNTLQNTNGCLMSAIRV</sequence>
<accession>A0A0A9U9X3</accession>
<organism evidence="1">
    <name type="scientific">Arundo donax</name>
    <name type="common">Giant reed</name>
    <name type="synonym">Donax arundinaceus</name>
    <dbReference type="NCBI Taxonomy" id="35708"/>
    <lineage>
        <taxon>Eukaryota</taxon>
        <taxon>Viridiplantae</taxon>
        <taxon>Streptophyta</taxon>
        <taxon>Embryophyta</taxon>
        <taxon>Tracheophyta</taxon>
        <taxon>Spermatophyta</taxon>
        <taxon>Magnoliopsida</taxon>
        <taxon>Liliopsida</taxon>
        <taxon>Poales</taxon>
        <taxon>Poaceae</taxon>
        <taxon>PACMAD clade</taxon>
        <taxon>Arundinoideae</taxon>
        <taxon>Arundineae</taxon>
        <taxon>Arundo</taxon>
    </lineage>
</organism>
<dbReference type="EMBL" id="GBRH01281733">
    <property type="protein sequence ID" value="JAD16162.1"/>
    <property type="molecule type" value="Transcribed_RNA"/>
</dbReference>
<protein>
    <submittedName>
        <fullName evidence="1">Uncharacterized protein</fullName>
    </submittedName>
</protein>
<reference evidence="1" key="2">
    <citation type="journal article" date="2015" name="Data Brief">
        <title>Shoot transcriptome of the giant reed, Arundo donax.</title>
        <authorList>
            <person name="Barrero R.A."/>
            <person name="Guerrero F.D."/>
            <person name="Moolhuijzen P."/>
            <person name="Goolsby J.A."/>
            <person name="Tidwell J."/>
            <person name="Bellgard S.E."/>
            <person name="Bellgard M.I."/>
        </authorList>
    </citation>
    <scope>NUCLEOTIDE SEQUENCE</scope>
    <source>
        <tissue evidence="1">Shoot tissue taken approximately 20 cm above the soil surface</tissue>
    </source>
</reference>
<evidence type="ECO:0000313" key="1">
    <source>
        <dbReference type="EMBL" id="JAD16162.1"/>
    </source>
</evidence>
<dbReference type="AlphaFoldDB" id="A0A0A9U9X3"/>